<dbReference type="RefSeq" id="WP_189576734.1">
    <property type="nucleotide sequence ID" value="NZ_BMXU01000002.1"/>
</dbReference>
<evidence type="ECO:0000313" key="1">
    <source>
        <dbReference type="EMBL" id="MFC3303826.1"/>
    </source>
</evidence>
<dbReference type="EMBL" id="JBHRVA010000003">
    <property type="protein sequence ID" value="MFC3303826.1"/>
    <property type="molecule type" value="Genomic_DNA"/>
</dbReference>
<dbReference type="Gene3D" id="3.40.50.450">
    <property type="match status" value="1"/>
</dbReference>
<dbReference type="SUPFAM" id="SSF52309">
    <property type="entry name" value="N-(deoxy)ribosyltransferase-like"/>
    <property type="match status" value="1"/>
</dbReference>
<organism evidence="1 2">
    <name type="scientific">Parvularcula lutaonensis</name>
    <dbReference type="NCBI Taxonomy" id="491923"/>
    <lineage>
        <taxon>Bacteria</taxon>
        <taxon>Pseudomonadati</taxon>
        <taxon>Pseudomonadota</taxon>
        <taxon>Alphaproteobacteria</taxon>
        <taxon>Parvularculales</taxon>
        <taxon>Parvularculaceae</taxon>
        <taxon>Parvularcula</taxon>
    </lineage>
</organism>
<evidence type="ECO:0008006" key="3">
    <source>
        <dbReference type="Google" id="ProtNLM"/>
    </source>
</evidence>
<keyword evidence="2" id="KW-1185">Reference proteome</keyword>
<name>A0ABV7MEC6_9PROT</name>
<sequence>MNEVTRASLSRWVRLRQHVENGPFLSAQQVERHRNEPDLPLPPEQAKIAIEIVGEYFKRFRKPLPKFEAADFAILGLVDLGPFDELFHDLKSRGVVTGFRSQSLGVEFSFSEMALTVSGWDVFDEIVSGRVTASRGFIAMKFNDDTLEQLVAAHIKPAIKNELSRDLVDTRDDARAGIIDNLMRQLIRDSAFVIVDLTHDNAGAYWEAGYAEGLGKPVIYICEAGKFAQAQTHFDTNHSTTVLWESGSEDNFVAELIATIRRSIGDD</sequence>
<protein>
    <recommendedName>
        <fullName evidence="3">Nucleoside 2-deoxyribosyltransferase</fullName>
    </recommendedName>
</protein>
<dbReference type="Proteomes" id="UP001595607">
    <property type="component" value="Unassembled WGS sequence"/>
</dbReference>
<evidence type="ECO:0000313" key="2">
    <source>
        <dbReference type="Proteomes" id="UP001595607"/>
    </source>
</evidence>
<reference evidence="2" key="1">
    <citation type="journal article" date="2019" name="Int. J. Syst. Evol. Microbiol.">
        <title>The Global Catalogue of Microorganisms (GCM) 10K type strain sequencing project: providing services to taxonomists for standard genome sequencing and annotation.</title>
        <authorList>
            <consortium name="The Broad Institute Genomics Platform"/>
            <consortium name="The Broad Institute Genome Sequencing Center for Infectious Disease"/>
            <person name="Wu L."/>
            <person name="Ma J."/>
        </authorList>
    </citation>
    <scope>NUCLEOTIDE SEQUENCE [LARGE SCALE GENOMIC DNA]</scope>
    <source>
        <strain evidence="2">KCTC 22245</strain>
    </source>
</reference>
<proteinExistence type="predicted"/>
<gene>
    <name evidence="1" type="ORF">ACFONP_13925</name>
</gene>
<accession>A0ABV7MEC6</accession>
<comment type="caution">
    <text evidence="1">The sequence shown here is derived from an EMBL/GenBank/DDBJ whole genome shotgun (WGS) entry which is preliminary data.</text>
</comment>